<keyword evidence="1" id="KW-0732">Signal</keyword>
<reference evidence="3" key="1">
    <citation type="submission" date="2016-11" db="UniProtKB">
        <authorList>
            <consortium name="WormBaseParasite"/>
        </authorList>
    </citation>
    <scope>IDENTIFICATION</scope>
</reference>
<name>A0A1I7ZAV6_9BILA</name>
<evidence type="ECO:0000313" key="2">
    <source>
        <dbReference type="Proteomes" id="UP000095287"/>
    </source>
</evidence>
<accession>A0A1I7ZAV6</accession>
<proteinExistence type="predicted"/>
<dbReference type="Proteomes" id="UP000095287">
    <property type="component" value="Unplaced"/>
</dbReference>
<evidence type="ECO:0000313" key="3">
    <source>
        <dbReference type="WBParaSite" id="L893_g24328.t1"/>
    </source>
</evidence>
<organism evidence="2 3">
    <name type="scientific">Steinernema glaseri</name>
    <dbReference type="NCBI Taxonomy" id="37863"/>
    <lineage>
        <taxon>Eukaryota</taxon>
        <taxon>Metazoa</taxon>
        <taxon>Ecdysozoa</taxon>
        <taxon>Nematoda</taxon>
        <taxon>Chromadorea</taxon>
        <taxon>Rhabditida</taxon>
        <taxon>Tylenchina</taxon>
        <taxon>Panagrolaimomorpha</taxon>
        <taxon>Strongyloidoidea</taxon>
        <taxon>Steinernematidae</taxon>
        <taxon>Steinernema</taxon>
    </lineage>
</organism>
<feature type="signal peptide" evidence="1">
    <location>
        <begin position="1"/>
        <end position="19"/>
    </location>
</feature>
<feature type="chain" id="PRO_5009313197" evidence="1">
    <location>
        <begin position="20"/>
        <end position="409"/>
    </location>
</feature>
<dbReference type="WBParaSite" id="L893_g24328.t1">
    <property type="protein sequence ID" value="L893_g24328.t1"/>
    <property type="gene ID" value="L893_g24328"/>
</dbReference>
<protein>
    <submittedName>
        <fullName evidence="3">DUF753 domain-containing protein</fullName>
    </submittedName>
</protein>
<keyword evidence="2" id="KW-1185">Reference proteome</keyword>
<sequence>MLLLLPLLQLLLWSPLVLTGLWGNSCTRVVKIVSDDTQNYLENNGWSDSFDDVSDIQDCDDNFITRGSDPCVTVIFGDGSVIAGCSNWNSFMENMGNMCGADMTINDIQFNVQCCNYYFAGNCNADDVPKPTAPSCYCCNHDCYQPPPETYAPPPIQPYTNPPTPQRTCNQENSLSFATLQYLESTGIFLSTSSSVDITCLDDNDSCVQYFIGNGTVKGCSRDFHLKKLYNSCSQQDSGCRHVQSPFPGQEMTMCCCNGDLCNNWNLPHCYRQVSLSARVEQAMMDIFQYSNDIVRYSETCAVSSDRCVILTVNDGSVVSGCASDGPIIKTASSQCSEDGTTHLIAIERGESLCKFNMTCCSTDYCNVMQSNQQDGDSGDGGMDVVTRGASLQFGVGALLTVLALWLLD</sequence>
<dbReference type="AlphaFoldDB" id="A0A1I7ZAV6"/>
<evidence type="ECO:0000256" key="1">
    <source>
        <dbReference type="SAM" id="SignalP"/>
    </source>
</evidence>